<accession>A0A6B2RB42</accession>
<evidence type="ECO:0000259" key="4">
    <source>
        <dbReference type="Pfam" id="PF13817"/>
    </source>
</evidence>
<protein>
    <submittedName>
        <fullName evidence="5">IS66 family transposase</fullName>
    </submittedName>
</protein>
<organism evidence="5">
    <name type="scientific">Sheuella amnicola</name>
    <dbReference type="NCBI Taxonomy" id="2707330"/>
    <lineage>
        <taxon>Bacteria</taxon>
        <taxon>Pseudomonadati</taxon>
        <taxon>Pseudomonadota</taxon>
        <taxon>Betaproteobacteria</taxon>
        <taxon>Burkholderiales</taxon>
        <taxon>Alcaligenaceae</taxon>
        <taxon>Sheuella</taxon>
    </lineage>
</organism>
<feature type="domain" description="Transposase IS66 zinc-finger binding" evidence="2">
    <location>
        <begin position="123"/>
        <end position="164"/>
    </location>
</feature>
<sequence>MITAHNLENMDAQALREFAASLMTQIKDQNRELIYRQTKIDQLAQELAINRQWRFGRHSEKLDPAQASLLDETLDTDIAAIEVEIDDLREVEKMPPRDKKQPKRVPIPANLPRIEFRHEPDSTVCRCGCQLKRIGEDVSEKLDYTPGVVTVERHIRGKWACADCKTLMQAPVPAQIIDKGLATSGLLAQVLVAKYADHLPLYRQESIFARAGLALSRSTLAQWVGVCGVRLQPLVDALREAVLSHRVLHADETPVQMLKPGNKKTHRAYIWAYAPGAHEDLKAVVYDFAEGRSGENARSFVGDWRGSLVCDDFSGYKAMLANGVTEVGCMAHARRKFFELHAANKSQIAQYALELMGQLYEVEGQGKELDSDARRGLRQARSRPIADALFEWMRLQRIKITDGSATAKALDYTLKRWQALTRYIDDGQLPIDNNWIENQIRPIAIGRSNWLFAGSLRAGKRAAAVMSLIQSARMNGHDPYAYIKDVLTRLPTQKANQIGELLPHRWQSTPAAD</sequence>
<dbReference type="PANTHER" id="PTHR33678:SF1">
    <property type="entry name" value="BLL1576 PROTEIN"/>
    <property type="match status" value="1"/>
</dbReference>
<feature type="domain" description="Transposase TnpC homeodomain" evidence="3">
    <location>
        <begin position="42"/>
        <end position="115"/>
    </location>
</feature>
<dbReference type="Pfam" id="PF13007">
    <property type="entry name" value="LZ_Tnp_IS66"/>
    <property type="match status" value="1"/>
</dbReference>
<dbReference type="InterPro" id="IPR052344">
    <property type="entry name" value="Transposase-related"/>
</dbReference>
<feature type="domain" description="Transposase IS66 C-terminal" evidence="4">
    <location>
        <begin position="467"/>
        <end position="504"/>
    </location>
</feature>
<dbReference type="InterPro" id="IPR024463">
    <property type="entry name" value="Transposase_TnpC_homeodom"/>
</dbReference>
<evidence type="ECO:0000313" key="5">
    <source>
        <dbReference type="EMBL" id="NDY84495.1"/>
    </source>
</evidence>
<dbReference type="NCBIfam" id="NF033517">
    <property type="entry name" value="transpos_IS66"/>
    <property type="match status" value="1"/>
</dbReference>
<evidence type="ECO:0000259" key="2">
    <source>
        <dbReference type="Pfam" id="PF13005"/>
    </source>
</evidence>
<dbReference type="EMBL" id="JAAGRN010000022">
    <property type="protein sequence ID" value="NDY84495.1"/>
    <property type="molecule type" value="Genomic_DNA"/>
</dbReference>
<dbReference type="AlphaFoldDB" id="A0A6B2RB42"/>
<evidence type="ECO:0000259" key="1">
    <source>
        <dbReference type="Pfam" id="PF03050"/>
    </source>
</evidence>
<name>A0A6B2RB42_9BURK</name>
<dbReference type="Pfam" id="PF13005">
    <property type="entry name" value="zf-IS66"/>
    <property type="match status" value="1"/>
</dbReference>
<evidence type="ECO:0000259" key="3">
    <source>
        <dbReference type="Pfam" id="PF13007"/>
    </source>
</evidence>
<dbReference type="PANTHER" id="PTHR33678">
    <property type="entry name" value="BLL1576 PROTEIN"/>
    <property type="match status" value="1"/>
</dbReference>
<proteinExistence type="predicted"/>
<gene>
    <name evidence="5" type="ORF">G3I67_14820</name>
</gene>
<dbReference type="InterPro" id="IPR024474">
    <property type="entry name" value="Znf_dom_IS66"/>
</dbReference>
<feature type="domain" description="Transposase IS66 central" evidence="1">
    <location>
        <begin position="179"/>
        <end position="460"/>
    </location>
</feature>
<dbReference type="RefSeq" id="WP_163656345.1">
    <property type="nucleotide sequence ID" value="NZ_JAAGRN010000022.1"/>
</dbReference>
<reference evidence="5" key="1">
    <citation type="submission" date="2020-02" db="EMBL/GenBank/DDBJ databases">
        <authorList>
            <person name="Chen W.-M."/>
        </authorList>
    </citation>
    <scope>NUCLEOTIDE SEQUENCE</scope>
    <source>
        <strain evidence="5">NBD-18</strain>
    </source>
</reference>
<dbReference type="Pfam" id="PF03050">
    <property type="entry name" value="DDE_Tnp_IS66"/>
    <property type="match status" value="1"/>
</dbReference>
<dbReference type="InterPro" id="IPR039552">
    <property type="entry name" value="IS66_C"/>
</dbReference>
<comment type="caution">
    <text evidence="5">The sequence shown here is derived from an EMBL/GenBank/DDBJ whole genome shotgun (WGS) entry which is preliminary data.</text>
</comment>
<dbReference type="Pfam" id="PF13817">
    <property type="entry name" value="DDE_Tnp_IS66_C"/>
    <property type="match status" value="1"/>
</dbReference>
<dbReference type="InterPro" id="IPR004291">
    <property type="entry name" value="Transposase_IS66_central"/>
</dbReference>